<reference evidence="3" key="1">
    <citation type="journal article" date="2021" name="PeerJ">
        <title>Extensive microbial diversity within the chicken gut microbiome revealed by metagenomics and culture.</title>
        <authorList>
            <person name="Gilroy R."/>
            <person name="Ravi A."/>
            <person name="Getino M."/>
            <person name="Pursley I."/>
            <person name="Horton D.L."/>
            <person name="Alikhan N.F."/>
            <person name="Baker D."/>
            <person name="Gharbi K."/>
            <person name="Hall N."/>
            <person name="Watson M."/>
            <person name="Adriaenssens E.M."/>
            <person name="Foster-Nyarko E."/>
            <person name="Jarju S."/>
            <person name="Secka A."/>
            <person name="Antonio M."/>
            <person name="Oren A."/>
            <person name="Chaudhuri R.R."/>
            <person name="La Ragione R."/>
            <person name="Hildebrand F."/>
            <person name="Pallen M.J."/>
        </authorList>
    </citation>
    <scope>NUCLEOTIDE SEQUENCE</scope>
    <source>
        <strain evidence="3">USAMLcec4-12693</strain>
    </source>
</reference>
<dbReference type="SMART" id="SM00954">
    <property type="entry name" value="RelA_SpoT"/>
    <property type="match status" value="1"/>
</dbReference>
<dbReference type="Gene3D" id="3.30.460.10">
    <property type="entry name" value="Beta Polymerase, domain 2"/>
    <property type="match status" value="1"/>
</dbReference>
<dbReference type="AlphaFoldDB" id="A0A9D2VWX6"/>
<dbReference type="InterPro" id="IPR007685">
    <property type="entry name" value="RelA_SpoT"/>
</dbReference>
<name>A0A9D2VWX6_9FIRM</name>
<sequence>MWEEETLPFRRLMSYYSCAVMEIETKLRVLNEEFSLEYDKNPIESIESRIKSKDGIIKKLKRRGLPVTLESIEEHIWDIAGLRVICSFPEDVYMIEQCLLEQDDIRLIQRKDYIKNPKPGGYRSLHLIVEVPIFLKNQKKWVKAEIQLRTMAMDFWASLEHKLRYKKDLDEDIEGAIEESLWIAAETCYKLDQDMEAVRRKIQKE</sequence>
<dbReference type="Gene3D" id="1.10.287.860">
    <property type="entry name" value="Nucleotidyltransferase"/>
    <property type="match status" value="1"/>
</dbReference>
<dbReference type="InterPro" id="IPR043519">
    <property type="entry name" value="NT_sf"/>
</dbReference>
<dbReference type="CDD" id="cd05399">
    <property type="entry name" value="NT_Rel-Spo_like"/>
    <property type="match status" value="1"/>
</dbReference>
<comment type="caution">
    <text evidence="3">The sequence shown here is derived from an EMBL/GenBank/DDBJ whole genome shotgun (WGS) entry which is preliminary data.</text>
</comment>
<protein>
    <submittedName>
        <fullName evidence="3">GTP pyrophosphokinase family protein</fullName>
    </submittedName>
</protein>
<dbReference type="Proteomes" id="UP000813420">
    <property type="component" value="Unassembled WGS sequence"/>
</dbReference>
<dbReference type="SUPFAM" id="SSF81301">
    <property type="entry name" value="Nucleotidyltransferase"/>
    <property type="match status" value="1"/>
</dbReference>
<proteinExistence type="predicted"/>
<reference evidence="3" key="2">
    <citation type="submission" date="2021-09" db="EMBL/GenBank/DDBJ databases">
        <authorList>
            <person name="Gilroy R."/>
        </authorList>
    </citation>
    <scope>NUCLEOTIDE SEQUENCE</scope>
    <source>
        <strain evidence="3">USAMLcec4-12693</strain>
    </source>
</reference>
<evidence type="ECO:0000313" key="4">
    <source>
        <dbReference type="Proteomes" id="UP000813420"/>
    </source>
</evidence>
<evidence type="ECO:0000256" key="1">
    <source>
        <dbReference type="ARBA" id="ARBA00004976"/>
    </source>
</evidence>
<dbReference type="PANTHER" id="PTHR47837:SF2">
    <property type="entry name" value="GTP PYROPHOSPHOKINASE YWAC"/>
    <property type="match status" value="1"/>
</dbReference>
<comment type="pathway">
    <text evidence="1">Purine metabolism; ppGpp biosynthesis; ppGpp from GTP: step 1/2.</text>
</comment>
<evidence type="ECO:0000313" key="3">
    <source>
        <dbReference type="EMBL" id="HJH49238.1"/>
    </source>
</evidence>
<gene>
    <name evidence="3" type="ORF">K8V39_03125</name>
</gene>
<dbReference type="Pfam" id="PF04607">
    <property type="entry name" value="RelA_SpoT"/>
    <property type="match status" value="1"/>
</dbReference>
<dbReference type="EMBL" id="DYXE01000032">
    <property type="protein sequence ID" value="HJH49238.1"/>
    <property type="molecule type" value="Genomic_DNA"/>
</dbReference>
<dbReference type="InterPro" id="IPR052366">
    <property type="entry name" value="GTP_Pyrophosphokinase"/>
</dbReference>
<evidence type="ECO:0000259" key="2">
    <source>
        <dbReference type="SMART" id="SM00954"/>
    </source>
</evidence>
<dbReference type="GO" id="GO:0015969">
    <property type="term" value="P:guanosine tetraphosphate metabolic process"/>
    <property type="evidence" value="ECO:0007669"/>
    <property type="project" value="InterPro"/>
</dbReference>
<organism evidence="3 4">
    <name type="scientific">Merdimonas faecis</name>
    <dbReference type="NCBI Taxonomy" id="1653435"/>
    <lineage>
        <taxon>Bacteria</taxon>
        <taxon>Bacillati</taxon>
        <taxon>Bacillota</taxon>
        <taxon>Clostridia</taxon>
        <taxon>Lachnospirales</taxon>
        <taxon>Lachnospiraceae</taxon>
        <taxon>Merdimonas</taxon>
    </lineage>
</organism>
<accession>A0A9D2VWX6</accession>
<feature type="domain" description="RelA/SpoT" evidence="2">
    <location>
        <begin position="48"/>
        <end position="171"/>
    </location>
</feature>
<dbReference type="PANTHER" id="PTHR47837">
    <property type="entry name" value="GTP PYROPHOSPHOKINASE YJBM"/>
    <property type="match status" value="1"/>
</dbReference>